<dbReference type="OrthoDB" id="1915887at2759"/>
<gene>
    <name evidence="10" type="ORF">EIP91_005770</name>
</gene>
<keyword evidence="7" id="KW-0143">Chaperone</keyword>
<name>A0A4R0R6R8_9APHY</name>
<comment type="similarity">
    <text evidence="2">Belongs to the COX17 family.</text>
</comment>
<comment type="caution">
    <text evidence="10">The sequence shown here is derived from an EMBL/GenBank/DDBJ whole genome shotgun (WGS) entry which is preliminary data.</text>
</comment>
<reference evidence="10 11" key="1">
    <citation type="submission" date="2018-11" db="EMBL/GenBank/DDBJ databases">
        <title>Genome assembly of Steccherinum ochraceum LE-BIN_3174, the white-rot fungus of the Steccherinaceae family (The Residual Polyporoid clade, Polyporales, Basidiomycota).</title>
        <authorList>
            <person name="Fedorova T.V."/>
            <person name="Glazunova O.A."/>
            <person name="Landesman E.O."/>
            <person name="Moiseenko K.V."/>
            <person name="Psurtseva N.V."/>
            <person name="Savinova O.S."/>
            <person name="Shakhova N.V."/>
            <person name="Tyazhelova T.V."/>
            <person name="Vasina D.V."/>
        </authorList>
    </citation>
    <scope>NUCLEOTIDE SEQUENCE [LARGE SCALE GENOMIC DNA]</scope>
    <source>
        <strain evidence="10 11">LE-BIN_3174</strain>
    </source>
</reference>
<feature type="binding site" evidence="8">
    <location>
        <position position="43"/>
    </location>
    <ligand>
        <name>Cu cation</name>
        <dbReference type="ChEBI" id="CHEBI:23378"/>
    </ligand>
</feature>
<dbReference type="InterPro" id="IPR007745">
    <property type="entry name" value="Cyt_c_oxidase_Cu-chaperone"/>
</dbReference>
<dbReference type="Pfam" id="PF05051">
    <property type="entry name" value="COX17"/>
    <property type="match status" value="1"/>
</dbReference>
<dbReference type="GO" id="GO:0016531">
    <property type="term" value="F:copper chaperone activity"/>
    <property type="evidence" value="ECO:0007669"/>
    <property type="project" value="InterPro"/>
</dbReference>
<keyword evidence="4 8" id="KW-0186">Copper</keyword>
<dbReference type="Proteomes" id="UP000292702">
    <property type="component" value="Unassembled WGS sequence"/>
</dbReference>
<dbReference type="InterPro" id="IPR009069">
    <property type="entry name" value="Cys_alpha_HP_mot_SF"/>
</dbReference>
<dbReference type="PANTHER" id="PTHR16719:SF0">
    <property type="entry name" value="CYTOCHROME C OXIDASE COPPER CHAPERONE"/>
    <property type="match status" value="1"/>
</dbReference>
<keyword evidence="5" id="KW-0496">Mitochondrion</keyword>
<dbReference type="EMBL" id="RWJN01000310">
    <property type="protein sequence ID" value="TCD63280.1"/>
    <property type="molecule type" value="Genomic_DNA"/>
</dbReference>
<evidence type="ECO:0000313" key="10">
    <source>
        <dbReference type="EMBL" id="TCD63280.1"/>
    </source>
</evidence>
<evidence type="ECO:0000256" key="8">
    <source>
        <dbReference type="PIRSR" id="PIRSR607745-1"/>
    </source>
</evidence>
<dbReference type="GO" id="GO:0033617">
    <property type="term" value="P:mitochondrial respiratory chain complex IV assembly"/>
    <property type="evidence" value="ECO:0007669"/>
    <property type="project" value="TreeGrafter"/>
</dbReference>
<evidence type="ECO:0008006" key="12">
    <source>
        <dbReference type="Google" id="ProtNLM"/>
    </source>
</evidence>
<dbReference type="GO" id="GO:0005507">
    <property type="term" value="F:copper ion binding"/>
    <property type="evidence" value="ECO:0007669"/>
    <property type="project" value="InterPro"/>
</dbReference>
<feature type="region of interest" description="Disordered" evidence="9">
    <location>
        <begin position="154"/>
        <end position="177"/>
    </location>
</feature>
<evidence type="ECO:0000256" key="6">
    <source>
        <dbReference type="ARBA" id="ARBA00023157"/>
    </source>
</evidence>
<organism evidence="10 11">
    <name type="scientific">Steccherinum ochraceum</name>
    <dbReference type="NCBI Taxonomy" id="92696"/>
    <lineage>
        <taxon>Eukaryota</taxon>
        <taxon>Fungi</taxon>
        <taxon>Dikarya</taxon>
        <taxon>Basidiomycota</taxon>
        <taxon>Agaricomycotina</taxon>
        <taxon>Agaricomycetes</taxon>
        <taxon>Polyporales</taxon>
        <taxon>Steccherinaceae</taxon>
        <taxon>Steccherinum</taxon>
    </lineage>
</organism>
<keyword evidence="3 8" id="KW-0479">Metal-binding</keyword>
<dbReference type="AlphaFoldDB" id="A0A4R0R6R8"/>
<feature type="compositionally biased region" description="Polar residues" evidence="9">
    <location>
        <begin position="1"/>
        <end position="15"/>
    </location>
</feature>
<evidence type="ECO:0000256" key="7">
    <source>
        <dbReference type="ARBA" id="ARBA00023186"/>
    </source>
</evidence>
<dbReference type="PANTHER" id="PTHR16719">
    <property type="entry name" value="CYTOCHROME C OXIDASE COPPER CHAPERONE"/>
    <property type="match status" value="1"/>
</dbReference>
<feature type="binding site" evidence="8">
    <location>
        <position position="42"/>
    </location>
    <ligand>
        <name>Cu cation</name>
        <dbReference type="ChEBI" id="CHEBI:23378"/>
    </ligand>
</feature>
<sequence>MLSSISSWWGGSTAPTPAPQSKPFDATDPKQNPLNPEGLKPCCACPQTKAPRDDCFFKYDTEVANEKCKDLVAAHIACMRGLHQRLSRRPRGSFVPVGVGLVAGFTLIQMEDVLRTMSTRREGWVPVVGRLVRSRTFSWLWGLTEFFVAEAQAPSESDDEDGDESNDANTVPSDIDSKGLFDEVQGFIRQIESITASTTATHFLIHRPIFRSTVEFKIDFVHS</sequence>
<evidence type="ECO:0000256" key="1">
    <source>
        <dbReference type="ARBA" id="ARBA00004569"/>
    </source>
</evidence>
<keyword evidence="11" id="KW-1185">Reference proteome</keyword>
<evidence type="ECO:0000256" key="9">
    <source>
        <dbReference type="SAM" id="MobiDB-lite"/>
    </source>
</evidence>
<dbReference type="SUPFAM" id="SSF47072">
    <property type="entry name" value="Cysteine alpha-hairpin motif"/>
    <property type="match status" value="1"/>
</dbReference>
<proteinExistence type="inferred from homology"/>
<protein>
    <recommendedName>
        <fullName evidence="12">Cytochrome c oxidase copper chaperone</fullName>
    </recommendedName>
</protein>
<evidence type="ECO:0000256" key="3">
    <source>
        <dbReference type="ARBA" id="ARBA00022723"/>
    </source>
</evidence>
<accession>A0A4R0R6R8</accession>
<dbReference type="STRING" id="92696.A0A4R0R6R8"/>
<feature type="region of interest" description="Disordered" evidence="9">
    <location>
        <begin position="1"/>
        <end position="33"/>
    </location>
</feature>
<evidence type="ECO:0000256" key="4">
    <source>
        <dbReference type="ARBA" id="ARBA00023008"/>
    </source>
</evidence>
<dbReference type="Gene3D" id="1.10.287.1130">
    <property type="entry name" value="CytochromE C oxidase copper chaperone"/>
    <property type="match status" value="1"/>
</dbReference>
<feature type="compositionally biased region" description="Acidic residues" evidence="9">
    <location>
        <begin position="156"/>
        <end position="166"/>
    </location>
</feature>
<keyword evidence="6" id="KW-1015">Disulfide bond</keyword>
<comment type="subcellular location">
    <subcellularLocation>
        <location evidence="1">Mitochondrion intermembrane space</location>
    </subcellularLocation>
</comment>
<evidence type="ECO:0000256" key="2">
    <source>
        <dbReference type="ARBA" id="ARBA00009241"/>
    </source>
</evidence>
<evidence type="ECO:0000313" key="11">
    <source>
        <dbReference type="Proteomes" id="UP000292702"/>
    </source>
</evidence>
<evidence type="ECO:0000256" key="5">
    <source>
        <dbReference type="ARBA" id="ARBA00023128"/>
    </source>
</evidence>
<dbReference type="GO" id="GO:0005758">
    <property type="term" value="C:mitochondrial intermembrane space"/>
    <property type="evidence" value="ECO:0007669"/>
    <property type="project" value="UniProtKB-SubCell"/>
</dbReference>